<dbReference type="EMBL" id="KN411813">
    <property type="protein sequence ID" value="KHG18950.1"/>
    <property type="molecule type" value="Genomic_DNA"/>
</dbReference>
<protein>
    <submittedName>
        <fullName evidence="1">Uncharacterized protein</fullName>
    </submittedName>
</protein>
<gene>
    <name evidence="1" type="ORF">F383_07361</name>
</gene>
<reference evidence="2" key="1">
    <citation type="submission" date="2014-09" db="EMBL/GenBank/DDBJ databases">
        <authorList>
            <person name="Mudge J."/>
            <person name="Ramaraj T."/>
            <person name="Lindquist I.E."/>
            <person name="Bharti A.K."/>
            <person name="Sundararajan A."/>
            <person name="Cameron C.T."/>
            <person name="Woodward J.E."/>
            <person name="May G.D."/>
            <person name="Brubaker C."/>
            <person name="Broadhvest J."/>
            <person name="Wilkins T.A."/>
        </authorList>
    </citation>
    <scope>NUCLEOTIDE SEQUENCE</scope>
    <source>
        <strain evidence="2">cv. AKA8401</strain>
    </source>
</reference>
<proteinExistence type="predicted"/>
<accession>A0A0B0P1M2</accession>
<name>A0A0B0P1M2_GOSAR</name>
<evidence type="ECO:0000313" key="1">
    <source>
        <dbReference type="EMBL" id="KHG18950.1"/>
    </source>
</evidence>
<keyword evidence="2" id="KW-1185">Reference proteome</keyword>
<sequence>MTIFEAKILPIKPRTTSLEANLEDHLSKAVVCALYQHLRAVSKNVIAVLFRTATPGTRNIH</sequence>
<evidence type="ECO:0000313" key="2">
    <source>
        <dbReference type="Proteomes" id="UP000032142"/>
    </source>
</evidence>
<dbReference type="AlphaFoldDB" id="A0A0B0P1M2"/>
<organism evidence="1 2">
    <name type="scientific">Gossypium arboreum</name>
    <name type="common">Tree cotton</name>
    <name type="synonym">Gossypium nanking</name>
    <dbReference type="NCBI Taxonomy" id="29729"/>
    <lineage>
        <taxon>Eukaryota</taxon>
        <taxon>Viridiplantae</taxon>
        <taxon>Streptophyta</taxon>
        <taxon>Embryophyta</taxon>
        <taxon>Tracheophyta</taxon>
        <taxon>Spermatophyta</taxon>
        <taxon>Magnoliopsida</taxon>
        <taxon>eudicotyledons</taxon>
        <taxon>Gunneridae</taxon>
        <taxon>Pentapetalae</taxon>
        <taxon>rosids</taxon>
        <taxon>malvids</taxon>
        <taxon>Malvales</taxon>
        <taxon>Malvaceae</taxon>
        <taxon>Malvoideae</taxon>
        <taxon>Gossypium</taxon>
    </lineage>
</organism>
<dbReference type="Proteomes" id="UP000032142">
    <property type="component" value="Unassembled WGS sequence"/>
</dbReference>